<evidence type="ECO:0008006" key="6">
    <source>
        <dbReference type="Google" id="ProtNLM"/>
    </source>
</evidence>
<keyword evidence="1" id="KW-1133">Transmembrane helix</keyword>
<dbReference type="InterPro" id="IPR033413">
    <property type="entry name" value="DUF5117"/>
</dbReference>
<feature type="transmembrane region" description="Helical" evidence="1">
    <location>
        <begin position="97"/>
        <end position="123"/>
    </location>
</feature>
<evidence type="ECO:0000313" key="4">
    <source>
        <dbReference type="EMBL" id="KAF6002369.1"/>
    </source>
</evidence>
<feature type="domain" description="EcxA zinc-binding" evidence="2">
    <location>
        <begin position="617"/>
        <end position="969"/>
    </location>
</feature>
<dbReference type="EMBL" id="VWRR01000010">
    <property type="protein sequence ID" value="KAF6002369.1"/>
    <property type="molecule type" value="Genomic_DNA"/>
</dbReference>
<dbReference type="CDD" id="cd04276">
    <property type="entry name" value="ZnMc_MMP_like_2"/>
    <property type="match status" value="1"/>
</dbReference>
<accession>A0A7J7II70</accession>
<dbReference type="PANTHER" id="PTHR38478">
    <property type="entry name" value="PEPTIDASE M1A AND M12B"/>
    <property type="match status" value="1"/>
</dbReference>
<protein>
    <recommendedName>
        <fullName evidence="6">EcxA zinc-binding domain-containing protein</fullName>
    </recommendedName>
</protein>
<dbReference type="AlphaFoldDB" id="A0A7J7II70"/>
<reference evidence="4 5" key="1">
    <citation type="journal article" date="2020" name="J. Phycol.">
        <title>Comparative genome analysis reveals Cyanidiococcus gen. nov., a new extremophilic red algal genus sister to Cyanidioschyzon (Cyanidioschyzonaceae, Rhodophyta).</title>
        <authorList>
            <person name="Liu S.-L."/>
            <person name="Chiang Y.-R."/>
            <person name="Yoon H.S."/>
            <person name="Fu H.-Y."/>
        </authorList>
    </citation>
    <scope>NUCLEOTIDE SEQUENCE [LARGE SCALE GENOMIC DNA]</scope>
    <source>
        <strain evidence="4 5">THAL066</strain>
    </source>
</reference>
<dbReference type="InterPro" id="IPR024079">
    <property type="entry name" value="MetalloPept_cat_dom_sf"/>
</dbReference>
<dbReference type="Pfam" id="PF16313">
    <property type="entry name" value="DUF4953"/>
    <property type="match status" value="1"/>
</dbReference>
<evidence type="ECO:0000259" key="2">
    <source>
        <dbReference type="Pfam" id="PF16313"/>
    </source>
</evidence>
<name>A0A7J7II70_9RHOD</name>
<dbReference type="GO" id="GO:0008237">
    <property type="term" value="F:metallopeptidase activity"/>
    <property type="evidence" value="ECO:0007669"/>
    <property type="project" value="InterPro"/>
</dbReference>
<comment type="caution">
    <text evidence="4">The sequence shown here is derived from an EMBL/GenBank/DDBJ whole genome shotgun (WGS) entry which is preliminary data.</text>
</comment>
<evidence type="ECO:0000256" key="1">
    <source>
        <dbReference type="SAM" id="Phobius"/>
    </source>
</evidence>
<evidence type="ECO:0000259" key="3">
    <source>
        <dbReference type="Pfam" id="PF17148"/>
    </source>
</evidence>
<evidence type="ECO:0000313" key="5">
    <source>
        <dbReference type="Proteomes" id="UP000530660"/>
    </source>
</evidence>
<proteinExistence type="predicted"/>
<dbReference type="InterPro" id="IPR034032">
    <property type="entry name" value="Zn_MMP-like_bac"/>
</dbReference>
<feature type="domain" description="DUF5117" evidence="3">
    <location>
        <begin position="307"/>
        <end position="432"/>
    </location>
</feature>
<sequence>MSSALSREPIDAALRRRLLEPVGVSSDARAAEHVDQAAFIDPETEVQIQYAGEPSSIRAGAGAQQVASSTAYDYLGAAPMSPTMRADRAWWKKSSHWLGRCCGITLVIALFVLALWFITLLAWQLRDRRRDAAARKLLPQGVISSKVPLMDEKRWRQVSRTRFTCSDQRGYFGVCVGTGTSNETQNRVLLQVPMAELERPFVIDALFTRGDAEASLLHSPAKQASQNWFAFRFGEPHPVRTLDVYRPQLDMRIQTNESELAQSYAAGTWTGWIISLPLVAIITPNTSSVFQSSRAESGHNETLNWRLVVDLSSWVANGFSIMSVNPSAVAMESKSKPAARKWAWRAVAAKAFPKNVQVSVQAIITRTDMVSHTNSQQYSAAEIAFQLIRLPEEPLALRLADERIGYFTTSFLLLDHEQGLHERIDVINRRRLPAVYYIDPTVPRRWRPYLKRGVENWRTAFEQAGWETSGSAQEPPIRAVLPEDADWPSDYDIADVRYNTISWSPSTRSVFALGPSNTDPRTGEILNSNIIFTHGWIRSIMRQYTNLVAAQQRTACKNGSSRLQRLRSRELNPATAFQVAFTEPSLSSTHVVDEARLDALSFGVLEMVALVSDIGDVPERFIGESLTDTAMHEVGHTLGLRHNFRASANVPWQQLTDPEYVERHGITSSVMDYLPILILADQQKQTRYFQHVVGEYDVMAIRYGYGASHSSPGVQQTQRTMSFRVAIDEALAEHRSELDVLAQQAVERGLHFGTDEDDPSPEGIDVYVSQWDLSDDPLQYHENVVSLLERVVPKLGELVYQRHLSWADYTELIRYAMVFASRSALYTTKFFGSIELRRSHPTGFTLTRTATAAQVPRKPVDAETMRRALTLLHRLLSPFEPHAFLGGGYPGWAQELVEASGQCKGVETYCMGLRPVPVLDMLRHTRRQVLRMALDPKRLMRLRENAQLGRAVTLPLNTYLESLTAMFFGNRSIGDSKETLPLVLDAQADYVLTLREALQNLTKENRDPVAVLAMTFELRRLHCVVRSALGTTGGSDRNTAEDETYRAHLVGLSSLLADKFPPLDERGLYGAATTTCPPH</sequence>
<dbReference type="PANTHER" id="PTHR38478:SF1">
    <property type="entry name" value="ZINC DEPENDENT METALLOPROTEASE DOMAIN LIPOPROTEIN"/>
    <property type="match status" value="1"/>
</dbReference>
<dbReference type="Gene3D" id="3.40.390.10">
    <property type="entry name" value="Collagenase (Catalytic Domain)"/>
    <property type="match status" value="1"/>
</dbReference>
<gene>
    <name evidence="4" type="ORF">F1559_000811</name>
</gene>
<dbReference type="InterPro" id="IPR032534">
    <property type="entry name" value="EcxA_zinc-bd"/>
</dbReference>
<dbReference type="OrthoDB" id="406838at2759"/>
<keyword evidence="5" id="KW-1185">Reference proteome</keyword>
<keyword evidence="1" id="KW-0472">Membrane</keyword>
<keyword evidence="1" id="KW-0812">Transmembrane</keyword>
<dbReference type="Pfam" id="PF17148">
    <property type="entry name" value="DUF5117"/>
    <property type="match status" value="1"/>
</dbReference>
<dbReference type="Proteomes" id="UP000530660">
    <property type="component" value="Unassembled WGS sequence"/>
</dbReference>
<dbReference type="SUPFAM" id="SSF55486">
    <property type="entry name" value="Metalloproteases ('zincins'), catalytic domain"/>
    <property type="match status" value="1"/>
</dbReference>
<organism evidence="4 5">
    <name type="scientific">Cyanidiococcus yangmingshanensis</name>
    <dbReference type="NCBI Taxonomy" id="2690220"/>
    <lineage>
        <taxon>Eukaryota</taxon>
        <taxon>Rhodophyta</taxon>
        <taxon>Bangiophyceae</taxon>
        <taxon>Cyanidiales</taxon>
        <taxon>Cyanidiaceae</taxon>
        <taxon>Cyanidiococcus</taxon>
    </lineage>
</organism>